<dbReference type="GO" id="GO:0002144">
    <property type="term" value="C:cytosolic tRNA wobble base thiouridylase complex"/>
    <property type="evidence" value="ECO:0007669"/>
    <property type="project" value="TreeGrafter"/>
</dbReference>
<evidence type="ECO:0000256" key="3">
    <source>
        <dbReference type="PIRSR" id="PIRSR004976-51"/>
    </source>
</evidence>
<sequence>MLVMKCSKCSAEAIYYAKYNGLYLCRDHFNEMIEGRVKKEIRKQVEFHGDDVTISVALSGGKDSSVTLFLLHKILGNRKNMKIKAFTVDEGIDGYRPSGLESAKRLCTSLGIDHETISFYDSYGLTLDSIVKTNPVKIPCAYCGPLRRKLINEMADKQDADYVALGLNLDDYSQSILMNVAKGDFDRFIRMSPQTDRKVGLVRRIAPLRTILEKEVVLYAVTNDIPFDSSWCPYYSRAQRNVFREVVNKLSEENPSTKFAILKFFDRVRENITTGHEEVKLKRCKICGAPTERDVCTACSSLQEVNEMMAEH</sequence>
<dbReference type="PANTHER" id="PTHR11807:SF12">
    <property type="entry name" value="CYTOPLASMIC TRNA 2-THIOLATION PROTEIN 1"/>
    <property type="match status" value="1"/>
</dbReference>
<keyword evidence="7" id="KW-1185">Reference proteome</keyword>
<dbReference type="Pfam" id="PF01171">
    <property type="entry name" value="ATP_bind_3"/>
    <property type="match status" value="1"/>
</dbReference>
<dbReference type="GO" id="GO:0046872">
    <property type="term" value="F:metal ion binding"/>
    <property type="evidence" value="ECO:0007669"/>
    <property type="project" value="UniProtKB-KW"/>
</dbReference>
<feature type="binding site" evidence="3">
    <location>
        <position position="63"/>
    </location>
    <ligand>
        <name>ATP</name>
        <dbReference type="ChEBI" id="CHEBI:30616"/>
    </ligand>
</feature>
<gene>
    <name evidence="6" type="ORF">TVG0433464</name>
</gene>
<evidence type="ECO:0000313" key="6">
    <source>
        <dbReference type="EMBL" id="BAB59586.1"/>
    </source>
</evidence>
<dbReference type="KEGG" id="tvo:TVG0433464"/>
<feature type="binding site" evidence="3">
    <location>
        <position position="171"/>
    </location>
    <ligand>
        <name>ATP</name>
        <dbReference type="ChEBI" id="CHEBI:30616"/>
    </ligand>
</feature>
<evidence type="ECO:0000256" key="2">
    <source>
        <dbReference type="PIRSR" id="PIRSR004976-50"/>
    </source>
</evidence>
<organism evidence="6 7">
    <name type="scientific">Thermoplasma volcanium (strain ATCC 51530 / DSM 4299 / JCM 9571 / NBRC 15438 / GSS1)</name>
    <dbReference type="NCBI Taxonomy" id="273116"/>
    <lineage>
        <taxon>Archaea</taxon>
        <taxon>Methanobacteriati</taxon>
        <taxon>Thermoplasmatota</taxon>
        <taxon>Thermoplasmata</taxon>
        <taxon>Thermoplasmatales</taxon>
        <taxon>Thermoplasmataceae</taxon>
        <taxon>Thermoplasma</taxon>
    </lineage>
</organism>
<dbReference type="AlphaFoldDB" id="Q97BL1"/>
<evidence type="ECO:0000313" key="7">
    <source>
        <dbReference type="Proteomes" id="UP000001017"/>
    </source>
</evidence>
<dbReference type="PANTHER" id="PTHR11807">
    <property type="entry name" value="ATPASES OF THE PP SUPERFAMILY-RELATED"/>
    <property type="match status" value="1"/>
</dbReference>
<reference evidence="6 7" key="1">
    <citation type="journal article" date="1999" name="Proc. Jpn. Acad.">
        <title>Determination of the complete genomic DNA sequence of Thermoplasma volvanium GSS1.</title>
        <authorList>
            <person name="Kawashima T."/>
            <person name="Yamamoto Y."/>
            <person name="Aramaki H."/>
            <person name="Nunoshiba T."/>
            <person name="Kawamoto T."/>
            <person name="Watanabe K."/>
            <person name="Yamazaki M."/>
            <person name="Kanehori K."/>
            <person name="Amano N."/>
            <person name="Ohya Y."/>
            <person name="Makino K."/>
            <person name="Suzuki M."/>
        </authorList>
    </citation>
    <scope>NUCLEOTIDE SEQUENCE [LARGE SCALE GENOMIC DNA]</scope>
    <source>
        <strain evidence="7">ATCC 51530 / DSM 4299 / JCM 9571 / NBRC 15438 / GSS1</strain>
    </source>
</reference>
<accession>Q97BL1</accession>
<feature type="binding site" evidence="3">
    <location>
        <position position="88"/>
    </location>
    <ligand>
        <name>ATP</name>
        <dbReference type="ChEBI" id="CHEBI:30616"/>
    </ligand>
</feature>
<dbReference type="GO" id="GO:0016740">
    <property type="term" value="F:transferase activity"/>
    <property type="evidence" value="ECO:0007669"/>
    <property type="project" value="UniProtKB-KW"/>
</dbReference>
<feature type="binding site" evidence="2">
    <location>
        <position position="296"/>
    </location>
    <ligand>
        <name>Zn(2+)</name>
        <dbReference type="ChEBI" id="CHEBI:29105"/>
        <label>2</label>
    </ligand>
</feature>
<feature type="binding site" evidence="3">
    <location>
        <begin position="57"/>
        <end position="59"/>
    </location>
    <ligand>
        <name>ATP</name>
        <dbReference type="ChEBI" id="CHEBI:30616"/>
    </ligand>
</feature>
<keyword evidence="2" id="KW-0479">Metal-binding</keyword>
<feature type="binding site" evidence="3">
    <location>
        <position position="166"/>
    </location>
    <ligand>
        <name>ATP</name>
        <dbReference type="ChEBI" id="CHEBI:30616"/>
    </ligand>
</feature>
<dbReference type="InterPro" id="IPR011063">
    <property type="entry name" value="TilS/TtcA_N"/>
</dbReference>
<feature type="binding site" evidence="2">
    <location>
        <position position="299"/>
    </location>
    <ligand>
        <name>Zn(2+)</name>
        <dbReference type="ChEBI" id="CHEBI:29105"/>
        <label>2</label>
    </ligand>
</feature>
<feature type="binding site" evidence="2">
    <location>
        <position position="284"/>
    </location>
    <ligand>
        <name>Zn(2+)</name>
        <dbReference type="ChEBI" id="CHEBI:29105"/>
        <label>2</label>
    </ligand>
</feature>
<dbReference type="NCBIfam" id="TIGR00269">
    <property type="entry name" value="TIGR00269 family protein"/>
    <property type="match status" value="1"/>
</dbReference>
<dbReference type="Gene3D" id="3.40.50.620">
    <property type="entry name" value="HUPs"/>
    <property type="match status" value="1"/>
</dbReference>
<dbReference type="eggNOG" id="arCOG00042">
    <property type="taxonomic scope" value="Archaea"/>
</dbReference>
<dbReference type="InterPro" id="IPR035107">
    <property type="entry name" value="tRNA_thiolation_TtcA_Ctu1"/>
</dbReference>
<feature type="binding site" evidence="2">
    <location>
        <position position="287"/>
    </location>
    <ligand>
        <name>Zn(2+)</name>
        <dbReference type="ChEBI" id="CHEBI:29105"/>
        <label>2</label>
    </ligand>
</feature>
<evidence type="ECO:0000259" key="4">
    <source>
        <dbReference type="Pfam" id="PF01171"/>
    </source>
</evidence>
<feature type="domain" description="2-thiouridine synthetase TtuA-like N-terminal LIM" evidence="5">
    <location>
        <begin position="5"/>
        <end position="30"/>
    </location>
</feature>
<evidence type="ECO:0000259" key="5">
    <source>
        <dbReference type="Pfam" id="PF22082"/>
    </source>
</evidence>
<dbReference type="GO" id="GO:0002143">
    <property type="term" value="P:tRNA wobble position uridine thiolation"/>
    <property type="evidence" value="ECO:0007669"/>
    <property type="project" value="TreeGrafter"/>
</dbReference>
<dbReference type="PIRSF" id="PIRSF004976">
    <property type="entry name" value="ATPase_YdaO"/>
    <property type="match status" value="1"/>
</dbReference>
<dbReference type="EMBL" id="BA000011">
    <property type="protein sequence ID" value="BAB59586.1"/>
    <property type="molecule type" value="Genomic_DNA"/>
</dbReference>
<keyword evidence="2" id="KW-0862">Zinc</keyword>
<evidence type="ECO:0000256" key="1">
    <source>
        <dbReference type="ARBA" id="ARBA00022679"/>
    </source>
</evidence>
<dbReference type="Proteomes" id="UP000001017">
    <property type="component" value="Chromosome"/>
</dbReference>
<feature type="binding site" evidence="2">
    <location>
        <position position="6"/>
    </location>
    <ligand>
        <name>Zn(2+)</name>
        <dbReference type="ChEBI" id="CHEBI:29105"/>
        <label>1</label>
    </ligand>
</feature>
<dbReference type="GO" id="GO:0005524">
    <property type="term" value="F:ATP binding"/>
    <property type="evidence" value="ECO:0007669"/>
    <property type="project" value="UniProtKB-KW"/>
</dbReference>
<keyword evidence="1" id="KW-0808">Transferase</keyword>
<dbReference type="InterPro" id="IPR014729">
    <property type="entry name" value="Rossmann-like_a/b/a_fold"/>
</dbReference>
<name>Q97BL1_THEVO</name>
<feature type="binding site" evidence="2">
    <location>
        <position position="9"/>
    </location>
    <ligand>
        <name>Zn(2+)</name>
        <dbReference type="ChEBI" id="CHEBI:29105"/>
        <label>1</label>
    </ligand>
</feature>
<feature type="binding site" evidence="2">
    <location>
        <position position="25"/>
    </location>
    <ligand>
        <name>Zn(2+)</name>
        <dbReference type="ChEBI" id="CHEBI:29105"/>
        <label>1</label>
    </ligand>
</feature>
<dbReference type="HOGENOM" id="CLU_026481_1_1_2"/>
<feature type="binding site" evidence="2">
    <location>
        <position position="28"/>
    </location>
    <ligand>
        <name>Zn(2+)</name>
        <dbReference type="ChEBI" id="CHEBI:29105"/>
        <label>1</label>
    </ligand>
</feature>
<dbReference type="PhylomeDB" id="Q97BL1"/>
<keyword evidence="3" id="KW-0067">ATP-binding</keyword>
<reference evidence="6 7" key="2">
    <citation type="journal article" date="2000" name="Proc. Natl. Acad. Sci. U.S.A.">
        <title>Archaeal adaptation to higher temperatures revealed by genomic sequence of Thermoplasma volcanium.</title>
        <authorList>
            <person name="Kawashima T."/>
            <person name="Amano N."/>
            <person name="Koike H."/>
            <person name="Makino S."/>
            <person name="Higuchi S."/>
            <person name="Kawashima-Ohya Y."/>
            <person name="Watanabe K."/>
            <person name="Yamazaki M."/>
            <person name="Kanehori K."/>
            <person name="Kawamoto T."/>
            <person name="Nunoshiba T."/>
            <person name="Yamamoto Y."/>
            <person name="Aramaki H."/>
            <person name="Makino K."/>
            <person name="Suzuki M."/>
        </authorList>
    </citation>
    <scope>NUCLEOTIDE SEQUENCE [LARGE SCALE GENOMIC DNA]</scope>
    <source>
        <strain evidence="7">ATCC 51530 / DSM 4299 / JCM 9571 / NBRC 15438 / GSS1</strain>
    </source>
</reference>
<feature type="domain" description="tRNA(Ile)-lysidine/2-thiocytidine synthase N-terminal" evidence="4">
    <location>
        <begin position="54"/>
        <end position="245"/>
    </location>
</feature>
<protein>
    <submittedName>
        <fullName evidence="6">Uncharacterized protein</fullName>
    </submittedName>
</protein>
<proteinExistence type="predicted"/>
<dbReference type="Pfam" id="PF22082">
    <property type="entry name" value="TtuA_LIM_N"/>
    <property type="match status" value="1"/>
</dbReference>
<dbReference type="PaxDb" id="273116-14324659"/>
<dbReference type="InterPro" id="IPR000541">
    <property type="entry name" value="Ncs6/Tuc1/Ctu1"/>
</dbReference>
<dbReference type="SUPFAM" id="SSF52402">
    <property type="entry name" value="Adenine nucleotide alpha hydrolases-like"/>
    <property type="match status" value="1"/>
</dbReference>
<dbReference type="STRING" id="273116.gene:9381224"/>
<dbReference type="DNASU" id="1440961"/>
<dbReference type="GO" id="GO:0000049">
    <property type="term" value="F:tRNA binding"/>
    <property type="evidence" value="ECO:0007669"/>
    <property type="project" value="InterPro"/>
</dbReference>
<dbReference type="InterPro" id="IPR054306">
    <property type="entry name" value="TtuA-like_LIM_N"/>
</dbReference>
<keyword evidence="3" id="KW-0547">Nucleotide-binding</keyword>